<protein>
    <submittedName>
        <fullName evidence="1">Uncharacterized protein</fullName>
    </submittedName>
</protein>
<dbReference type="AlphaFoldDB" id="A0A9Q0RRH7"/>
<organism evidence="1 2">
    <name type="scientific">Blomia tropicalis</name>
    <name type="common">Mite</name>
    <dbReference type="NCBI Taxonomy" id="40697"/>
    <lineage>
        <taxon>Eukaryota</taxon>
        <taxon>Metazoa</taxon>
        <taxon>Ecdysozoa</taxon>
        <taxon>Arthropoda</taxon>
        <taxon>Chelicerata</taxon>
        <taxon>Arachnida</taxon>
        <taxon>Acari</taxon>
        <taxon>Acariformes</taxon>
        <taxon>Sarcoptiformes</taxon>
        <taxon>Astigmata</taxon>
        <taxon>Glycyphagoidea</taxon>
        <taxon>Echimyopodidae</taxon>
        <taxon>Blomia</taxon>
    </lineage>
</organism>
<name>A0A9Q0RRH7_BLOTA</name>
<keyword evidence="2" id="KW-1185">Reference proteome</keyword>
<proteinExistence type="predicted"/>
<dbReference type="Proteomes" id="UP001142055">
    <property type="component" value="Chromosome 1"/>
</dbReference>
<accession>A0A9Q0RRH7</accession>
<reference evidence="1" key="1">
    <citation type="submission" date="2022-12" db="EMBL/GenBank/DDBJ databases">
        <title>Genome assemblies of Blomia tropicalis.</title>
        <authorList>
            <person name="Cui Y."/>
        </authorList>
    </citation>
    <scope>NUCLEOTIDE SEQUENCE</scope>
    <source>
        <tissue evidence="1">Adult mites</tissue>
    </source>
</reference>
<dbReference type="EMBL" id="JAPWDV010000001">
    <property type="protein sequence ID" value="KAJ6223761.1"/>
    <property type="molecule type" value="Genomic_DNA"/>
</dbReference>
<sequence>MLLLFWRIGLTLSLQKPLYKMLNNDVKSEDESCNDSLINNSNRQDELELENTVECKIQSENVEDETLKMDVLSNSTKKLVEEKTIRNEKRIKKNKNINPRKRIKKVEWDELGEMAGFIDTKKIYIEELISKKFPENGAQSKNIGRSVFDPNLKSHHNKHRIIDIDILDPTEDERMELIDDKYPTTLKRSKKSKSLVIKSESIMNDTKNSHDFNVTLPSLNVSSLVRPNFSKPKYILPKFDTSSRK</sequence>
<evidence type="ECO:0000313" key="1">
    <source>
        <dbReference type="EMBL" id="KAJ6223761.1"/>
    </source>
</evidence>
<gene>
    <name evidence="1" type="ORF">RDWZM_002306</name>
</gene>
<comment type="caution">
    <text evidence="1">The sequence shown here is derived from an EMBL/GenBank/DDBJ whole genome shotgun (WGS) entry which is preliminary data.</text>
</comment>
<evidence type="ECO:0000313" key="2">
    <source>
        <dbReference type="Proteomes" id="UP001142055"/>
    </source>
</evidence>